<dbReference type="InterPro" id="IPR005068">
    <property type="entry name" value="Phage_lambda_Stf-r2"/>
</dbReference>
<proteinExistence type="predicted"/>
<dbReference type="PANTHER" id="PTHR35191">
    <property type="entry name" value="PROPHAGE SIDE TAIL FIBER PROTEIN HOMOLOG STFQ-RELATED"/>
    <property type="match status" value="1"/>
</dbReference>
<organism evidence="3 4">
    <name type="scientific">Paenibacillus alvei</name>
    <name type="common">Bacillus alvei</name>
    <dbReference type="NCBI Taxonomy" id="44250"/>
    <lineage>
        <taxon>Bacteria</taxon>
        <taxon>Bacillati</taxon>
        <taxon>Bacillota</taxon>
        <taxon>Bacilli</taxon>
        <taxon>Bacillales</taxon>
        <taxon>Paenibacillaceae</taxon>
        <taxon>Paenibacillus</taxon>
    </lineage>
</organism>
<evidence type="ECO:0000256" key="2">
    <source>
        <dbReference type="ARBA" id="ARBA00022581"/>
    </source>
</evidence>
<reference evidence="3 4" key="1">
    <citation type="submission" date="2022-05" db="EMBL/GenBank/DDBJ databases">
        <title>Genome Sequencing of Bee-Associated Microbes.</title>
        <authorList>
            <person name="Dunlap C."/>
        </authorList>
    </citation>
    <scope>NUCLEOTIDE SEQUENCE [LARGE SCALE GENOMIC DNA]</scope>
    <source>
        <strain evidence="3 4">NRRL B-04010</strain>
    </source>
</reference>
<protein>
    <submittedName>
        <fullName evidence="3">Phage tail protein</fullName>
    </submittedName>
</protein>
<sequence length="160" mass="16853">MSYKRTEWVDHIVSPTGEVLQEGTPISAANLNKIEEGIEKLSTDLGNIKVPPASLQEPGIVQLSNATNSTDETMAATPKAVHDVNQAVKENKTSIDSHVTDTTKHVTVDERTAWNSKAPASHKHDASDITAGTMAAARLPSASVSAAGIVQLSTATNGTR</sequence>
<name>A0ABT4GZF7_PAEAL</name>
<dbReference type="Proteomes" id="UP001527181">
    <property type="component" value="Unassembled WGS sequence"/>
</dbReference>
<evidence type="ECO:0000256" key="1">
    <source>
        <dbReference type="ARBA" id="ARBA00004328"/>
    </source>
</evidence>
<accession>A0ABT4GZF7</accession>
<dbReference type="RefSeq" id="WP_268600887.1">
    <property type="nucleotide sequence ID" value="NZ_JAMDNP010000028.1"/>
</dbReference>
<dbReference type="PANTHER" id="PTHR35191:SF1">
    <property type="entry name" value="PROPHAGE SIDE TAIL FIBER PROTEIN HOMOLOG STFQ-RELATED"/>
    <property type="match status" value="1"/>
</dbReference>
<dbReference type="InterPro" id="IPR051934">
    <property type="entry name" value="Phage_Tail_Fiber_Structural"/>
</dbReference>
<keyword evidence="2" id="KW-0945">Host-virus interaction</keyword>
<comment type="subcellular location">
    <subcellularLocation>
        <location evidence="1">Virion</location>
    </subcellularLocation>
</comment>
<keyword evidence="4" id="KW-1185">Reference proteome</keyword>
<comment type="caution">
    <text evidence="3">The sequence shown here is derived from an EMBL/GenBank/DDBJ whole genome shotgun (WGS) entry which is preliminary data.</text>
</comment>
<evidence type="ECO:0000313" key="3">
    <source>
        <dbReference type="EMBL" id="MCY9762107.1"/>
    </source>
</evidence>
<dbReference type="EMBL" id="JAMDNP010000028">
    <property type="protein sequence ID" value="MCY9762107.1"/>
    <property type="molecule type" value="Genomic_DNA"/>
</dbReference>
<dbReference type="Pfam" id="PF03406">
    <property type="entry name" value="Phage_fiber_2"/>
    <property type="match status" value="1"/>
</dbReference>
<gene>
    <name evidence="3" type="ORF">M5X12_16165</name>
</gene>
<feature type="non-terminal residue" evidence="3">
    <location>
        <position position="160"/>
    </location>
</feature>
<evidence type="ECO:0000313" key="4">
    <source>
        <dbReference type="Proteomes" id="UP001527181"/>
    </source>
</evidence>